<evidence type="ECO:0000256" key="1">
    <source>
        <dbReference type="ARBA" id="ARBA00022448"/>
    </source>
</evidence>
<comment type="similarity">
    <text evidence="5">Belongs to the ABC transporter superfamily. Macrolide exporter (TC 3.A.1.122) family.</text>
</comment>
<evidence type="ECO:0000313" key="7">
    <source>
        <dbReference type="EMBL" id="SEQ08931.1"/>
    </source>
</evidence>
<gene>
    <name evidence="7" type="ORF">SAMN04488092_10424</name>
</gene>
<dbReference type="Pfam" id="PF00005">
    <property type="entry name" value="ABC_tran"/>
    <property type="match status" value="1"/>
</dbReference>
<evidence type="ECO:0000256" key="2">
    <source>
        <dbReference type="ARBA" id="ARBA00022519"/>
    </source>
</evidence>
<keyword evidence="1" id="KW-0813">Transport</keyword>
<dbReference type="PROSITE" id="PS00211">
    <property type="entry name" value="ABC_TRANSPORTER_1"/>
    <property type="match status" value="1"/>
</dbReference>
<dbReference type="InterPro" id="IPR003439">
    <property type="entry name" value="ABC_transporter-like_ATP-bd"/>
</dbReference>
<keyword evidence="3" id="KW-0547">Nucleotide-binding</keyword>
<dbReference type="Gene3D" id="3.40.50.300">
    <property type="entry name" value="P-loop containing nucleotide triphosphate hydrolases"/>
    <property type="match status" value="1"/>
</dbReference>
<dbReference type="InterPro" id="IPR017871">
    <property type="entry name" value="ABC_transporter-like_CS"/>
</dbReference>
<dbReference type="SMART" id="SM00382">
    <property type="entry name" value="AAA"/>
    <property type="match status" value="1"/>
</dbReference>
<dbReference type="PANTHER" id="PTHR42798:SF2">
    <property type="entry name" value="ABC TRANSPORTER ATP-BINDING PROTEIN MG467-RELATED"/>
    <property type="match status" value="1"/>
</dbReference>
<dbReference type="STRING" id="657014.SAMN04488092_10424"/>
<protein>
    <submittedName>
        <fullName evidence="7">Putative ABC transport system ATP-binding protein</fullName>
    </submittedName>
</protein>
<dbReference type="GO" id="GO:0016887">
    <property type="term" value="F:ATP hydrolysis activity"/>
    <property type="evidence" value="ECO:0007669"/>
    <property type="project" value="InterPro"/>
</dbReference>
<dbReference type="SUPFAM" id="SSF52540">
    <property type="entry name" value="P-loop containing nucleoside triphosphate hydrolases"/>
    <property type="match status" value="1"/>
</dbReference>
<keyword evidence="2" id="KW-0997">Cell inner membrane</keyword>
<evidence type="ECO:0000256" key="3">
    <source>
        <dbReference type="ARBA" id="ARBA00022741"/>
    </source>
</evidence>
<name>A0A1H9D6D4_9RHOB</name>
<dbReference type="PROSITE" id="PS50893">
    <property type="entry name" value="ABC_TRANSPORTER_2"/>
    <property type="match status" value="1"/>
</dbReference>
<evidence type="ECO:0000259" key="6">
    <source>
        <dbReference type="PROSITE" id="PS50893"/>
    </source>
</evidence>
<dbReference type="InterPro" id="IPR017911">
    <property type="entry name" value="MacB-like_ATP-bd"/>
</dbReference>
<dbReference type="FunFam" id="3.40.50.300:FF:000032">
    <property type="entry name" value="Export ABC transporter ATP-binding protein"/>
    <property type="match status" value="1"/>
</dbReference>
<feature type="domain" description="ABC transporter" evidence="6">
    <location>
        <begin position="14"/>
        <end position="243"/>
    </location>
</feature>
<dbReference type="Proteomes" id="UP000198634">
    <property type="component" value="Unassembled WGS sequence"/>
</dbReference>
<keyword evidence="4 7" id="KW-0067">ATP-binding</keyword>
<dbReference type="GO" id="GO:0022857">
    <property type="term" value="F:transmembrane transporter activity"/>
    <property type="evidence" value="ECO:0007669"/>
    <property type="project" value="UniProtKB-ARBA"/>
</dbReference>
<reference evidence="7 8" key="1">
    <citation type="submission" date="2016-10" db="EMBL/GenBank/DDBJ databases">
        <authorList>
            <person name="de Groot N.N."/>
        </authorList>
    </citation>
    <scope>NUCLEOTIDE SEQUENCE [LARGE SCALE GENOMIC DNA]</scope>
    <source>
        <strain evidence="7 8">DSM 22007</strain>
    </source>
</reference>
<dbReference type="InterPro" id="IPR027417">
    <property type="entry name" value="P-loop_NTPase"/>
</dbReference>
<dbReference type="RefSeq" id="WP_245776341.1">
    <property type="nucleotide sequence ID" value="NZ_FOEP01000004.1"/>
</dbReference>
<keyword evidence="2" id="KW-1003">Cell membrane</keyword>
<sequence>MPDHTPITPPTPAFTATGLTKTYGSGAATVHALRGVDLTIPTGEFVVLLGPSGSGKSTLLNILGGLDRPTSGTALFQSADLTAMTDAELTRYRRDHVGFVFQFYNLMPSLTAYENVELVTEIATDPLDPAEALSLVGLDKRSHHFPAELSGGEQQRVAIARAVAKRPTVLFCDEPTGALDSATGRAVLNVLTEVNARLGTTVIIVTHAAATAQLADRVIHFADGGIRDVILNKTKLTADEIEW</sequence>
<dbReference type="AlphaFoldDB" id="A0A1H9D6D4"/>
<dbReference type="EMBL" id="FOEP01000004">
    <property type="protein sequence ID" value="SEQ08931.1"/>
    <property type="molecule type" value="Genomic_DNA"/>
</dbReference>
<evidence type="ECO:0000256" key="4">
    <source>
        <dbReference type="ARBA" id="ARBA00022840"/>
    </source>
</evidence>
<evidence type="ECO:0000256" key="5">
    <source>
        <dbReference type="ARBA" id="ARBA00038388"/>
    </source>
</evidence>
<keyword evidence="8" id="KW-1185">Reference proteome</keyword>
<evidence type="ECO:0000313" key="8">
    <source>
        <dbReference type="Proteomes" id="UP000198634"/>
    </source>
</evidence>
<dbReference type="PANTHER" id="PTHR42798">
    <property type="entry name" value="LIPOPROTEIN-RELEASING SYSTEM ATP-BINDING PROTEIN LOLD"/>
    <property type="match status" value="1"/>
</dbReference>
<keyword evidence="2" id="KW-0472">Membrane</keyword>
<dbReference type="InterPro" id="IPR003593">
    <property type="entry name" value="AAA+_ATPase"/>
</dbReference>
<accession>A0A1H9D6D4</accession>
<dbReference type="GO" id="GO:0098796">
    <property type="term" value="C:membrane protein complex"/>
    <property type="evidence" value="ECO:0007669"/>
    <property type="project" value="UniProtKB-ARBA"/>
</dbReference>
<dbReference type="GO" id="GO:0005524">
    <property type="term" value="F:ATP binding"/>
    <property type="evidence" value="ECO:0007669"/>
    <property type="project" value="UniProtKB-KW"/>
</dbReference>
<organism evidence="7 8">
    <name type="scientific">Thalassovita taeanensis</name>
    <dbReference type="NCBI Taxonomy" id="657014"/>
    <lineage>
        <taxon>Bacteria</taxon>
        <taxon>Pseudomonadati</taxon>
        <taxon>Pseudomonadota</taxon>
        <taxon>Alphaproteobacteria</taxon>
        <taxon>Rhodobacterales</taxon>
        <taxon>Roseobacteraceae</taxon>
        <taxon>Thalassovita</taxon>
    </lineage>
</organism>
<proteinExistence type="inferred from homology"/>
<dbReference type="CDD" id="cd03255">
    <property type="entry name" value="ABC_MJ0796_LolCDE_FtsE"/>
    <property type="match status" value="1"/>
</dbReference>